<dbReference type="OrthoDB" id="156190at2157"/>
<name>U2E4R6_9EURY</name>
<evidence type="ECO:0000313" key="2">
    <source>
        <dbReference type="Proteomes" id="UP000003861"/>
    </source>
</evidence>
<dbReference type="RefSeq" id="WP_008525028.1">
    <property type="nucleotide sequence ID" value="NC_021921.1"/>
</dbReference>
<reference evidence="1 2" key="1">
    <citation type="journal article" date="2011" name="J. Bacteriol.">
        <title>Genome sequence of Halorhabdus tiamatea, the first archaeon isolated from a deep-sea anoxic brine lake.</title>
        <authorList>
            <person name="Antunes A."/>
            <person name="Alam I."/>
            <person name="Bajic V.B."/>
            <person name="Stingl U."/>
        </authorList>
    </citation>
    <scope>NUCLEOTIDE SEQUENCE [LARGE SCALE GENOMIC DNA]</scope>
    <source>
        <strain evidence="1 2">SARL4B</strain>
    </source>
</reference>
<gene>
    <name evidence="1" type="ORF">HLRTI_000999</name>
</gene>
<dbReference type="AlphaFoldDB" id="U2E4R6"/>
<sequence>MSIREDVPPDTVGVELTEEGVVVEYVDGRETLYHGVPHRQEGSVRTMPGKQVHVLVTAASETEGVLVYVNDRITEANILESTGVGRVVLEPGEETTVFPGVRARNETQRIVVDADFEAVDGRVFVFEENEMGERSFELVPETDDE</sequence>
<dbReference type="GeneID" id="23798430"/>
<organism evidence="1 2">
    <name type="scientific">Halorhabdus tiamatea SARL4B</name>
    <dbReference type="NCBI Taxonomy" id="1033806"/>
    <lineage>
        <taxon>Archaea</taxon>
        <taxon>Methanobacteriati</taxon>
        <taxon>Methanobacteriota</taxon>
        <taxon>Stenosarchaea group</taxon>
        <taxon>Halobacteria</taxon>
        <taxon>Halobacteriales</taxon>
        <taxon>Haloarculaceae</taxon>
        <taxon>Halorhabdus</taxon>
    </lineage>
</organism>
<accession>U2E4R6</accession>
<reference evidence="1 2" key="2">
    <citation type="journal article" date="2013" name="PLoS ONE">
        <title>INDIGO - INtegrated Data Warehouse of MIcrobial GenOmes with Examples from the Red Sea Extremophiles.</title>
        <authorList>
            <person name="Alam I."/>
            <person name="Antunes A."/>
            <person name="Kamau A.A."/>
            <person name="Ba Alawi W."/>
            <person name="Kalkatawi M."/>
            <person name="Stingl U."/>
            <person name="Bajic V.B."/>
        </authorList>
    </citation>
    <scope>NUCLEOTIDE SEQUENCE [LARGE SCALE GENOMIC DNA]</scope>
    <source>
        <strain evidence="1 2">SARL4B</strain>
    </source>
</reference>
<protein>
    <submittedName>
        <fullName evidence="1">Uncharacterized protein</fullName>
    </submittedName>
</protein>
<comment type="caution">
    <text evidence="1">The sequence shown here is derived from an EMBL/GenBank/DDBJ whole genome shotgun (WGS) entry which is preliminary data.</text>
</comment>
<dbReference type="Pfam" id="PF19109">
    <property type="entry name" value="DUF5796"/>
    <property type="match status" value="1"/>
</dbReference>
<dbReference type="Proteomes" id="UP000003861">
    <property type="component" value="Unassembled WGS sequence"/>
</dbReference>
<dbReference type="EMBL" id="AFNT02000008">
    <property type="protein sequence ID" value="ERJ06921.1"/>
    <property type="molecule type" value="Genomic_DNA"/>
</dbReference>
<dbReference type="InterPro" id="IPR043814">
    <property type="entry name" value="DUF5796"/>
</dbReference>
<evidence type="ECO:0000313" key="1">
    <source>
        <dbReference type="EMBL" id="ERJ06921.1"/>
    </source>
</evidence>
<proteinExistence type="predicted"/>